<dbReference type="Proteomes" id="UP001597368">
    <property type="component" value="Unassembled WGS sequence"/>
</dbReference>
<dbReference type="Pfam" id="PF07221">
    <property type="entry name" value="GlcNAc_2-epim"/>
    <property type="match status" value="1"/>
</dbReference>
<reference evidence="5" key="1">
    <citation type="journal article" date="2019" name="Int. J. Syst. Evol. Microbiol.">
        <title>The Global Catalogue of Microorganisms (GCM) 10K type strain sequencing project: providing services to taxonomists for standard genome sequencing and annotation.</title>
        <authorList>
            <consortium name="The Broad Institute Genomics Platform"/>
            <consortium name="The Broad Institute Genome Sequencing Center for Infectious Disease"/>
            <person name="Wu L."/>
            <person name="Ma J."/>
        </authorList>
    </citation>
    <scope>NUCLEOTIDE SEQUENCE [LARGE SCALE GENOMIC DNA]</scope>
    <source>
        <strain evidence="5">ICMP 6774ER</strain>
    </source>
</reference>
<dbReference type="Gene3D" id="3.40.50.880">
    <property type="match status" value="1"/>
</dbReference>
<dbReference type="InterPro" id="IPR010819">
    <property type="entry name" value="AGE/CE"/>
</dbReference>
<protein>
    <submittedName>
        <fullName evidence="4">AGE family epimerase/isomerase</fullName>
    </submittedName>
</protein>
<dbReference type="InterPro" id="IPR012341">
    <property type="entry name" value="6hp_glycosidase-like_sf"/>
</dbReference>
<evidence type="ECO:0000256" key="1">
    <source>
        <dbReference type="ARBA" id="ARBA00008558"/>
    </source>
</evidence>
<sequence>MSEKRLAGRTVAILMESDYVEPELHYYQRRFTEEGARVEFLTRLWGQESITFRGHEYQLPFTVTGDLESADLSAIDVLIVPSGMVSDRLRYSEDVHELAPAVTLLRDAFADPRLVKGVICHGLWLASPIPEVVRDRRVTCHNNLIGDVRNMGAVYTDQDIVVDRDLVTARSADHCHEFARMIIDLVAAEKPAESGYRPDFTFSDLVAGYVTDFEAGVIGLRTNDGRRVKVRLTSTTTAQYLRNLAEPYLDASGHLDQLLTPGGYLFAHGIFYPEHGSYTVEAKSLTFLGKTSGDYTFEQPDWWVRQIRELGRFYRRAQFGNEGPIDYASYRTMLRLGGDKVDHHVQETDTISRMIYGMSSAYMLTGDEDFLEVAEHGAAYLREHMRFVDRDEDVVYWYHGIDLRDGGERKLFTSEFGDDYDAIPMYEQIYALAGQTQLYRLTGDPRIASDVEGTLRLFAKFFHDPDKGGYYSHIDPILLSPHHESLGPNRSRKNWNSVGDHAPAYLINLFLATGDERHAAMLEETFDLIVEHMPRQDSPYVQERFHADWSPDTTWHWQQNRAVVGHNLKIAWNLMRMMSIRPKERYQRLATGIGRKMPGYGSDPQRGGWYDVVERTLESGQSIHRFTWHDRKAWWQQEQAILAYQILAGLTGEGEFLRRARESAAFYNAFFLDHDEGGVYFNVLADGHPYLLGNERFKGSHSMSMCHAAELCFLATVYQRLLLDGEPLTLWFKPRPDGFTDRVLRVAPDALPPGRVRLEWVEVDGAPYQLFDAAAMTVKLPDTSVPVTVRAHLAPVEE</sequence>
<evidence type="ECO:0000259" key="3">
    <source>
        <dbReference type="Pfam" id="PF01965"/>
    </source>
</evidence>
<dbReference type="Pfam" id="PF01965">
    <property type="entry name" value="DJ-1_PfpI"/>
    <property type="match status" value="1"/>
</dbReference>
<organism evidence="4 5">
    <name type="scientific">Nonomuraea mangrovi</name>
    <dbReference type="NCBI Taxonomy" id="2316207"/>
    <lineage>
        <taxon>Bacteria</taxon>
        <taxon>Bacillati</taxon>
        <taxon>Actinomycetota</taxon>
        <taxon>Actinomycetes</taxon>
        <taxon>Streptosporangiales</taxon>
        <taxon>Streptosporangiaceae</taxon>
        <taxon>Nonomuraea</taxon>
    </lineage>
</organism>
<proteinExistence type="inferred from homology"/>
<dbReference type="EMBL" id="JBHUFV010000033">
    <property type="protein sequence ID" value="MFD1934330.1"/>
    <property type="molecule type" value="Genomic_DNA"/>
</dbReference>
<dbReference type="InterPro" id="IPR008928">
    <property type="entry name" value="6-hairpin_glycosidase_sf"/>
</dbReference>
<keyword evidence="5" id="KW-1185">Reference proteome</keyword>
<dbReference type="SUPFAM" id="SSF52317">
    <property type="entry name" value="Class I glutamine amidotransferase-like"/>
    <property type="match status" value="1"/>
</dbReference>
<name>A0ABW4SZP2_9ACTN</name>
<evidence type="ECO:0000256" key="2">
    <source>
        <dbReference type="ARBA" id="ARBA00023235"/>
    </source>
</evidence>
<comment type="caution">
    <text evidence="4">The sequence shown here is derived from an EMBL/GenBank/DDBJ whole genome shotgun (WGS) entry which is preliminary data.</text>
</comment>
<gene>
    <name evidence="4" type="ORF">ACFSKW_22940</name>
</gene>
<dbReference type="Gene3D" id="1.50.10.10">
    <property type="match status" value="1"/>
</dbReference>
<keyword evidence="2" id="KW-0413">Isomerase</keyword>
<dbReference type="InterPro" id="IPR029062">
    <property type="entry name" value="Class_I_gatase-like"/>
</dbReference>
<dbReference type="InterPro" id="IPR002818">
    <property type="entry name" value="DJ-1/PfpI"/>
</dbReference>
<dbReference type="PANTHER" id="PTHR15108">
    <property type="entry name" value="N-ACYLGLUCOSAMINE-2-EPIMERASE"/>
    <property type="match status" value="1"/>
</dbReference>
<comment type="similarity">
    <text evidence="1">Belongs to the N-acylglucosamine 2-epimerase family.</text>
</comment>
<evidence type="ECO:0000313" key="4">
    <source>
        <dbReference type="EMBL" id="MFD1934330.1"/>
    </source>
</evidence>
<dbReference type="RefSeq" id="WP_379574382.1">
    <property type="nucleotide sequence ID" value="NZ_JBHUFV010000033.1"/>
</dbReference>
<dbReference type="SUPFAM" id="SSF48208">
    <property type="entry name" value="Six-hairpin glycosidases"/>
    <property type="match status" value="1"/>
</dbReference>
<evidence type="ECO:0000313" key="5">
    <source>
        <dbReference type="Proteomes" id="UP001597368"/>
    </source>
</evidence>
<feature type="domain" description="DJ-1/PfpI" evidence="3">
    <location>
        <begin position="10"/>
        <end position="184"/>
    </location>
</feature>
<accession>A0ABW4SZP2</accession>